<evidence type="ECO:0000256" key="3">
    <source>
        <dbReference type="ARBA" id="ARBA00012929"/>
    </source>
</evidence>
<name>A0A2T0WRG9_9RHOB</name>
<dbReference type="PANTHER" id="PTHR10491:SF4">
    <property type="entry name" value="METHIONINE ADENOSYLTRANSFERASE 2 SUBUNIT BETA"/>
    <property type="match status" value="1"/>
</dbReference>
<evidence type="ECO:0000256" key="2">
    <source>
        <dbReference type="ARBA" id="ARBA00010944"/>
    </source>
</evidence>
<comment type="pathway">
    <text evidence="1 6">Carbohydrate biosynthesis; dTDP-L-rhamnose biosynthesis.</text>
</comment>
<dbReference type="PANTHER" id="PTHR10491">
    <property type="entry name" value="DTDP-4-DEHYDRORHAMNOSE REDUCTASE"/>
    <property type="match status" value="1"/>
</dbReference>
<keyword evidence="6" id="KW-0521">NADP</keyword>
<evidence type="ECO:0000256" key="5">
    <source>
        <dbReference type="ARBA" id="ARBA00048200"/>
    </source>
</evidence>
<dbReference type="Pfam" id="PF04321">
    <property type="entry name" value="RmlD_sub_bind"/>
    <property type="match status" value="1"/>
</dbReference>
<dbReference type="Gene3D" id="3.40.50.720">
    <property type="entry name" value="NAD(P)-binding Rossmann-like Domain"/>
    <property type="match status" value="1"/>
</dbReference>
<evidence type="ECO:0000256" key="1">
    <source>
        <dbReference type="ARBA" id="ARBA00004781"/>
    </source>
</evidence>
<dbReference type="RefSeq" id="WP_106264272.1">
    <property type="nucleotide sequence ID" value="NZ_PVTQ01000006.1"/>
</dbReference>
<proteinExistence type="inferred from homology"/>
<reference evidence="8 9" key="1">
    <citation type="submission" date="2018-03" db="EMBL/GenBank/DDBJ databases">
        <title>Genomic Encyclopedia of Archaeal and Bacterial Type Strains, Phase II (KMG-II): from individual species to whole genera.</title>
        <authorList>
            <person name="Goeker M."/>
        </authorList>
    </citation>
    <scope>NUCLEOTIDE SEQUENCE [LARGE SCALE GENOMIC DNA]</scope>
    <source>
        <strain evidence="8 9">DSM 100212</strain>
    </source>
</reference>
<feature type="domain" description="RmlD-like substrate binding" evidence="7">
    <location>
        <begin position="1"/>
        <end position="280"/>
    </location>
</feature>
<dbReference type="InterPro" id="IPR036291">
    <property type="entry name" value="NAD(P)-bd_dom_sf"/>
</dbReference>
<comment type="cofactor">
    <cofactor evidence="6">
        <name>Mg(2+)</name>
        <dbReference type="ChEBI" id="CHEBI:18420"/>
    </cofactor>
    <text evidence="6">Binds 1 Mg(2+) ion per monomer.</text>
</comment>
<evidence type="ECO:0000313" key="9">
    <source>
        <dbReference type="Proteomes" id="UP000238392"/>
    </source>
</evidence>
<dbReference type="UniPathway" id="UPA00124"/>
<comment type="function">
    <text evidence="6">Catalyzes the reduction of dTDP-6-deoxy-L-lyxo-4-hexulose to yield dTDP-L-rhamnose.</text>
</comment>
<comment type="similarity">
    <text evidence="2 6">Belongs to the dTDP-4-dehydrorhamnose reductase family.</text>
</comment>
<dbReference type="InterPro" id="IPR029903">
    <property type="entry name" value="RmlD-like-bd"/>
</dbReference>
<sequence>MSVLIFGSSGQVATELGRYAPDATFLDRAACDLSDPGNCVDAILYHKPRAVINAAAYTAVDKAESEEELATLINGAAPTQMARTCEGLKIPLVHISTDYVFDGTGDAARLPNEATAPVNAYGRSKLVGEDGIRDSGCVHAIMRTSWVFSSHGNNFVKTMLRLSETRDSLNVVGDQIGGPTPARAIAYAANAMAEALIADPTRTGTYHFAGQPDASWADFAREIFRQAGRSVTVNDIPTTDFPTPAKRPLNSRMNCESLKNFTLVRPDWKAALTNVLKELEVIE</sequence>
<dbReference type="CDD" id="cd05254">
    <property type="entry name" value="dTDP_HR_like_SDR_e"/>
    <property type="match status" value="1"/>
</dbReference>
<keyword evidence="6" id="KW-0560">Oxidoreductase</keyword>
<dbReference type="Proteomes" id="UP000238392">
    <property type="component" value="Unassembled WGS sequence"/>
</dbReference>
<dbReference type="EMBL" id="PVTQ01000006">
    <property type="protein sequence ID" value="PRY89301.1"/>
    <property type="molecule type" value="Genomic_DNA"/>
</dbReference>
<protein>
    <recommendedName>
        <fullName evidence="4 6">dTDP-4-dehydrorhamnose reductase</fullName>
        <ecNumber evidence="3 6">1.1.1.133</ecNumber>
    </recommendedName>
</protein>
<organism evidence="8 9">
    <name type="scientific">Donghicola tyrosinivorans</name>
    <dbReference type="NCBI Taxonomy" id="1652492"/>
    <lineage>
        <taxon>Bacteria</taxon>
        <taxon>Pseudomonadati</taxon>
        <taxon>Pseudomonadota</taxon>
        <taxon>Alphaproteobacteria</taxon>
        <taxon>Rhodobacterales</taxon>
        <taxon>Roseobacteraceae</taxon>
        <taxon>Donghicola</taxon>
    </lineage>
</organism>
<evidence type="ECO:0000313" key="8">
    <source>
        <dbReference type="EMBL" id="PRY89301.1"/>
    </source>
</evidence>
<dbReference type="GO" id="GO:0008831">
    <property type="term" value="F:dTDP-4-dehydrorhamnose reductase activity"/>
    <property type="evidence" value="ECO:0007669"/>
    <property type="project" value="UniProtKB-EC"/>
</dbReference>
<comment type="caution">
    <text evidence="8">The sequence shown here is derived from an EMBL/GenBank/DDBJ whole genome shotgun (WGS) entry which is preliminary data.</text>
</comment>
<keyword evidence="9" id="KW-1185">Reference proteome</keyword>
<dbReference type="SUPFAM" id="SSF51735">
    <property type="entry name" value="NAD(P)-binding Rossmann-fold domains"/>
    <property type="match status" value="1"/>
</dbReference>
<dbReference type="NCBIfam" id="TIGR01214">
    <property type="entry name" value="rmlD"/>
    <property type="match status" value="1"/>
</dbReference>
<accession>A0A2T0WRG9</accession>
<comment type="catalytic activity">
    <reaction evidence="5 6">
        <text>dTDP-beta-L-rhamnose + NADP(+) = dTDP-4-dehydro-beta-L-rhamnose + NADPH + H(+)</text>
        <dbReference type="Rhea" id="RHEA:21796"/>
        <dbReference type="ChEBI" id="CHEBI:15378"/>
        <dbReference type="ChEBI" id="CHEBI:57510"/>
        <dbReference type="ChEBI" id="CHEBI:57783"/>
        <dbReference type="ChEBI" id="CHEBI:58349"/>
        <dbReference type="ChEBI" id="CHEBI:62830"/>
        <dbReference type="EC" id="1.1.1.133"/>
    </reaction>
</comment>
<dbReference type="InterPro" id="IPR005913">
    <property type="entry name" value="dTDP_dehydrorham_reduct"/>
</dbReference>
<dbReference type="OrthoDB" id="9803892at2"/>
<dbReference type="EC" id="1.1.1.133" evidence="3 6"/>
<dbReference type="Gene3D" id="3.90.25.10">
    <property type="entry name" value="UDP-galactose 4-epimerase, domain 1"/>
    <property type="match status" value="1"/>
</dbReference>
<dbReference type="AlphaFoldDB" id="A0A2T0WRG9"/>
<evidence type="ECO:0000259" key="7">
    <source>
        <dbReference type="Pfam" id="PF04321"/>
    </source>
</evidence>
<evidence type="ECO:0000256" key="6">
    <source>
        <dbReference type="RuleBase" id="RU364082"/>
    </source>
</evidence>
<gene>
    <name evidence="8" type="ORF">CLV74_1063</name>
</gene>
<dbReference type="GO" id="GO:0005829">
    <property type="term" value="C:cytosol"/>
    <property type="evidence" value="ECO:0007669"/>
    <property type="project" value="TreeGrafter"/>
</dbReference>
<evidence type="ECO:0000256" key="4">
    <source>
        <dbReference type="ARBA" id="ARBA00017099"/>
    </source>
</evidence>
<dbReference type="GO" id="GO:0019305">
    <property type="term" value="P:dTDP-rhamnose biosynthetic process"/>
    <property type="evidence" value="ECO:0007669"/>
    <property type="project" value="UniProtKB-UniPathway"/>
</dbReference>